<name>A0A1S8KQD5_9LACT</name>
<dbReference type="RefSeq" id="WP_077863292.1">
    <property type="nucleotide sequence ID" value="NZ_CAJHJL010000004.1"/>
</dbReference>
<dbReference type="PANTHER" id="PTHR36849:SF1">
    <property type="entry name" value="CYTOPLASMIC PROTEIN"/>
    <property type="match status" value="1"/>
</dbReference>
<reference evidence="1 2" key="1">
    <citation type="submission" date="2017-01" db="EMBL/GenBank/DDBJ databases">
        <title>Complete Genome Sequence of Dolosigranulum pigrum isolated from a Patient with interstitial lung disease.</title>
        <authorList>
            <person name="Mukhopadhyay R."/>
            <person name="Joaquin J."/>
            <person name="Hogue R."/>
            <person name="Fitzgerald S."/>
            <person name="Jospin G."/>
            <person name="Eisen J.A."/>
            <person name="Chaturvedi V."/>
        </authorList>
    </citation>
    <scope>NUCLEOTIDE SEQUENCE [LARGE SCALE GENOMIC DNA]</scope>
    <source>
        <strain evidence="1 2">15S00348</strain>
    </source>
</reference>
<accession>A0A1S8KQD5</accession>
<dbReference type="PANTHER" id="PTHR36849">
    <property type="entry name" value="CYTOPLASMIC PROTEIN-RELATED"/>
    <property type="match status" value="1"/>
</dbReference>
<evidence type="ECO:0000313" key="1">
    <source>
        <dbReference type="EMBL" id="OOL81922.1"/>
    </source>
</evidence>
<dbReference type="InterPro" id="IPR052552">
    <property type="entry name" value="YeaO-like"/>
</dbReference>
<dbReference type="Pfam" id="PF22752">
    <property type="entry name" value="DUF488-N3i"/>
    <property type="match status" value="1"/>
</dbReference>
<dbReference type="AlphaFoldDB" id="A0A1S8KQD5"/>
<dbReference type="EMBL" id="MUYF01000003">
    <property type="protein sequence ID" value="OOL81922.1"/>
    <property type="molecule type" value="Genomic_DNA"/>
</dbReference>
<comment type="caution">
    <text evidence="1">The sequence shown here is derived from an EMBL/GenBank/DDBJ whole genome shotgun (WGS) entry which is preliminary data.</text>
</comment>
<proteinExistence type="predicted"/>
<evidence type="ECO:0000313" key="2">
    <source>
        <dbReference type="Proteomes" id="UP000190409"/>
    </source>
</evidence>
<protein>
    <submittedName>
        <fullName evidence="1">MarR family transcriptional regulator</fullName>
    </submittedName>
</protein>
<organism evidence="1 2">
    <name type="scientific">Dolosigranulum pigrum</name>
    <dbReference type="NCBI Taxonomy" id="29394"/>
    <lineage>
        <taxon>Bacteria</taxon>
        <taxon>Bacillati</taxon>
        <taxon>Bacillota</taxon>
        <taxon>Bacilli</taxon>
        <taxon>Lactobacillales</taxon>
        <taxon>Carnobacteriaceae</taxon>
        <taxon>Dolosigranulum</taxon>
    </lineage>
</organism>
<sequence length="120" mass="14279">MSIQLKRAYDEPAASDGFRVLVDKFWPRGVKKEELPYDEWAKEITPSDEARQDFDHDPAKFEDFRQQYSYELDHNEQADEFLTLMKEKLEAGTVTFIYAAKDEQYNHAQVLRDWVQEQLV</sequence>
<dbReference type="Proteomes" id="UP000190409">
    <property type="component" value="Unassembled WGS sequence"/>
</dbReference>
<gene>
    <name evidence="1" type="ORF">BWX42_09670</name>
</gene>